<gene>
    <name evidence="1" type="ORF">PIB30_014845</name>
</gene>
<accession>A0ABU6S7D0</accession>
<protein>
    <submittedName>
        <fullName evidence="1">Uncharacterized protein</fullName>
    </submittedName>
</protein>
<sequence length="168" mass="19501">MASLMHTHLVQQWPSKFCCDPFVPLALSGHFRSELRLLNPETLEHTHQGIVRNGKQFKTQEVPPPLPYLSEYAEEDWFEGESEKKAYIDRLSQMKILPPRYVGEGAIPEDKYPEFWWLIHVHGLCPFLLQREGYFPRFIAAAFTSVSVDDNLNDEGQGTFYFVVSLIR</sequence>
<reference evidence="1 2" key="1">
    <citation type="journal article" date="2023" name="Plants (Basel)">
        <title>Bridging the Gap: Combining Genomics and Transcriptomics Approaches to Understand Stylosanthes scabra, an Orphan Legume from the Brazilian Caatinga.</title>
        <authorList>
            <person name="Ferreira-Neto J.R.C."/>
            <person name="da Silva M.D."/>
            <person name="Binneck E."/>
            <person name="de Melo N.F."/>
            <person name="da Silva R.H."/>
            <person name="de Melo A.L.T.M."/>
            <person name="Pandolfi V."/>
            <person name="Bustamante F.O."/>
            <person name="Brasileiro-Vidal A.C."/>
            <person name="Benko-Iseppon A.M."/>
        </authorList>
    </citation>
    <scope>NUCLEOTIDE SEQUENCE [LARGE SCALE GENOMIC DNA]</scope>
    <source>
        <tissue evidence="1">Leaves</tissue>
    </source>
</reference>
<proteinExistence type="predicted"/>
<dbReference type="EMBL" id="JASCZI010060455">
    <property type="protein sequence ID" value="MED6131943.1"/>
    <property type="molecule type" value="Genomic_DNA"/>
</dbReference>
<name>A0ABU6S7D0_9FABA</name>
<comment type="caution">
    <text evidence="1">The sequence shown here is derived from an EMBL/GenBank/DDBJ whole genome shotgun (WGS) entry which is preliminary data.</text>
</comment>
<organism evidence="1 2">
    <name type="scientific">Stylosanthes scabra</name>
    <dbReference type="NCBI Taxonomy" id="79078"/>
    <lineage>
        <taxon>Eukaryota</taxon>
        <taxon>Viridiplantae</taxon>
        <taxon>Streptophyta</taxon>
        <taxon>Embryophyta</taxon>
        <taxon>Tracheophyta</taxon>
        <taxon>Spermatophyta</taxon>
        <taxon>Magnoliopsida</taxon>
        <taxon>eudicotyledons</taxon>
        <taxon>Gunneridae</taxon>
        <taxon>Pentapetalae</taxon>
        <taxon>rosids</taxon>
        <taxon>fabids</taxon>
        <taxon>Fabales</taxon>
        <taxon>Fabaceae</taxon>
        <taxon>Papilionoideae</taxon>
        <taxon>50 kb inversion clade</taxon>
        <taxon>dalbergioids sensu lato</taxon>
        <taxon>Dalbergieae</taxon>
        <taxon>Pterocarpus clade</taxon>
        <taxon>Stylosanthes</taxon>
    </lineage>
</organism>
<evidence type="ECO:0000313" key="1">
    <source>
        <dbReference type="EMBL" id="MED6131943.1"/>
    </source>
</evidence>
<keyword evidence="2" id="KW-1185">Reference proteome</keyword>
<evidence type="ECO:0000313" key="2">
    <source>
        <dbReference type="Proteomes" id="UP001341840"/>
    </source>
</evidence>
<dbReference type="Proteomes" id="UP001341840">
    <property type="component" value="Unassembled WGS sequence"/>
</dbReference>